<name>A0AAV7HSD1_DENCH</name>
<dbReference type="AlphaFoldDB" id="A0AAV7HSD1"/>
<evidence type="ECO:0000313" key="2">
    <source>
        <dbReference type="Proteomes" id="UP000775213"/>
    </source>
</evidence>
<protein>
    <submittedName>
        <fullName evidence="1">Uncharacterized protein</fullName>
    </submittedName>
</protein>
<gene>
    <name evidence="1" type="ORF">IEQ34_000496</name>
</gene>
<accession>A0AAV7HSD1</accession>
<sequence>MFILSVASPRRRLESFDHVELEMKSLPTTPKEIETHAKEKWRKRGLAVIVPAVRLSALIFNSVRQGSPKAVVPSIRRAAPFLSVEGSGGNRAAVPKLSYVWLF</sequence>
<proteinExistence type="predicted"/>
<keyword evidence="2" id="KW-1185">Reference proteome</keyword>
<reference evidence="1 2" key="1">
    <citation type="journal article" date="2021" name="Hortic Res">
        <title>Chromosome-scale assembly of the Dendrobium chrysotoxum genome enhances the understanding of orchid evolution.</title>
        <authorList>
            <person name="Zhang Y."/>
            <person name="Zhang G.Q."/>
            <person name="Zhang D."/>
            <person name="Liu X.D."/>
            <person name="Xu X.Y."/>
            <person name="Sun W.H."/>
            <person name="Yu X."/>
            <person name="Zhu X."/>
            <person name="Wang Z.W."/>
            <person name="Zhao X."/>
            <person name="Zhong W.Y."/>
            <person name="Chen H."/>
            <person name="Yin W.L."/>
            <person name="Huang T."/>
            <person name="Niu S.C."/>
            <person name="Liu Z.J."/>
        </authorList>
    </citation>
    <scope>NUCLEOTIDE SEQUENCE [LARGE SCALE GENOMIC DNA]</scope>
    <source>
        <strain evidence="1">Lindl</strain>
    </source>
</reference>
<evidence type="ECO:0000313" key="1">
    <source>
        <dbReference type="EMBL" id="KAH0470773.1"/>
    </source>
</evidence>
<comment type="caution">
    <text evidence="1">The sequence shown here is derived from an EMBL/GenBank/DDBJ whole genome shotgun (WGS) entry which is preliminary data.</text>
</comment>
<dbReference type="EMBL" id="JAGFBR010000001">
    <property type="protein sequence ID" value="KAH0470773.1"/>
    <property type="molecule type" value="Genomic_DNA"/>
</dbReference>
<dbReference type="Proteomes" id="UP000775213">
    <property type="component" value="Unassembled WGS sequence"/>
</dbReference>
<organism evidence="1 2">
    <name type="scientific">Dendrobium chrysotoxum</name>
    <name type="common">Orchid</name>
    <dbReference type="NCBI Taxonomy" id="161865"/>
    <lineage>
        <taxon>Eukaryota</taxon>
        <taxon>Viridiplantae</taxon>
        <taxon>Streptophyta</taxon>
        <taxon>Embryophyta</taxon>
        <taxon>Tracheophyta</taxon>
        <taxon>Spermatophyta</taxon>
        <taxon>Magnoliopsida</taxon>
        <taxon>Liliopsida</taxon>
        <taxon>Asparagales</taxon>
        <taxon>Orchidaceae</taxon>
        <taxon>Epidendroideae</taxon>
        <taxon>Malaxideae</taxon>
        <taxon>Dendrobiinae</taxon>
        <taxon>Dendrobium</taxon>
    </lineage>
</organism>